<reference evidence="4" key="1">
    <citation type="submission" date="2018-05" db="EMBL/GenBank/DDBJ databases">
        <authorList>
            <person name="Lanie J.A."/>
            <person name="Ng W.-L."/>
            <person name="Kazmierczak K.M."/>
            <person name="Andrzejewski T.M."/>
            <person name="Davidsen T.M."/>
            <person name="Wayne K.J."/>
            <person name="Tettelin H."/>
            <person name="Glass J.I."/>
            <person name="Rusch D."/>
            <person name="Podicherti R."/>
            <person name="Tsui H.-C.T."/>
            <person name="Winkler M.E."/>
        </authorList>
    </citation>
    <scope>NUCLEOTIDE SEQUENCE</scope>
</reference>
<accession>A0A382KPA8</accession>
<feature type="domain" description="Peptidase M20 dimerisation" evidence="3">
    <location>
        <begin position="186"/>
        <end position="282"/>
    </location>
</feature>
<dbReference type="CDD" id="cd03886">
    <property type="entry name" value="M20_Acy1"/>
    <property type="match status" value="1"/>
</dbReference>
<dbReference type="FunFam" id="3.30.70.360:FF:000014">
    <property type="entry name" value="N-acyl-L-amino acid amidohydrolase"/>
    <property type="match status" value="1"/>
</dbReference>
<evidence type="ECO:0000256" key="2">
    <source>
        <dbReference type="ARBA" id="ARBA00022801"/>
    </source>
</evidence>
<feature type="non-terminal residue" evidence="4">
    <location>
        <position position="353"/>
    </location>
</feature>
<comment type="similarity">
    <text evidence="1">Belongs to the peptidase M20 family.</text>
</comment>
<dbReference type="SUPFAM" id="SSF53187">
    <property type="entry name" value="Zn-dependent exopeptidases"/>
    <property type="match status" value="1"/>
</dbReference>
<dbReference type="Gene3D" id="3.30.70.360">
    <property type="match status" value="1"/>
</dbReference>
<proteinExistence type="inferred from homology"/>
<evidence type="ECO:0000256" key="1">
    <source>
        <dbReference type="ARBA" id="ARBA00006153"/>
    </source>
</evidence>
<dbReference type="PANTHER" id="PTHR11014:SF63">
    <property type="entry name" value="METALLOPEPTIDASE, PUTATIVE (AFU_ORTHOLOGUE AFUA_6G09600)-RELATED"/>
    <property type="match status" value="1"/>
</dbReference>
<dbReference type="Gene3D" id="3.40.630.10">
    <property type="entry name" value="Zn peptidases"/>
    <property type="match status" value="1"/>
</dbReference>
<sequence>MTNVEDLIQNHMADLICLRHEIHQNPELGYQEHGTAKRVVAALDGIEGLDIRTGVAETGVVVTLGADRPGPMVALRADMDALAIQETSGLPYASATDGKMHACGHDGHTTCLVGAVRVLSAIRDELAGPVRFVFQPAEEGGGGGGRMCDEGVLDGVKAIFGLHGWPYLPQGELGVRSGPFLASSDRFRIVVDGQGAHAAFPHQGVDPIPIAAQIVLGLQTIASRQTDPLDAVVVTVAQIHGGTADNIIPAQIELRGTLRSLQAGTRRSAMDQIERIATQIAAAHQARAQVTITEGTPVLANDRIAAGFGQQVASTASLTPVDIDPVMGGEDFAFYAERIPAAFFALGVRPPDR</sequence>
<dbReference type="NCBIfam" id="TIGR01891">
    <property type="entry name" value="amidohydrolases"/>
    <property type="match status" value="1"/>
</dbReference>
<keyword evidence="2" id="KW-0378">Hydrolase</keyword>
<dbReference type="SUPFAM" id="SSF55031">
    <property type="entry name" value="Bacterial exopeptidase dimerisation domain"/>
    <property type="match status" value="1"/>
</dbReference>
<evidence type="ECO:0000313" key="4">
    <source>
        <dbReference type="EMBL" id="SVC26106.1"/>
    </source>
</evidence>
<dbReference type="InterPro" id="IPR036264">
    <property type="entry name" value="Bact_exopeptidase_dim_dom"/>
</dbReference>
<name>A0A382KPA8_9ZZZZ</name>
<gene>
    <name evidence="4" type="ORF">METZ01_LOCUS278960</name>
</gene>
<evidence type="ECO:0000259" key="3">
    <source>
        <dbReference type="Pfam" id="PF07687"/>
    </source>
</evidence>
<dbReference type="AlphaFoldDB" id="A0A382KPA8"/>
<dbReference type="InterPro" id="IPR017439">
    <property type="entry name" value="Amidohydrolase"/>
</dbReference>
<dbReference type="GO" id="GO:0016787">
    <property type="term" value="F:hydrolase activity"/>
    <property type="evidence" value="ECO:0007669"/>
    <property type="project" value="UniProtKB-KW"/>
</dbReference>
<organism evidence="4">
    <name type="scientific">marine metagenome</name>
    <dbReference type="NCBI Taxonomy" id="408172"/>
    <lineage>
        <taxon>unclassified sequences</taxon>
        <taxon>metagenomes</taxon>
        <taxon>ecological metagenomes</taxon>
    </lineage>
</organism>
<dbReference type="InterPro" id="IPR002933">
    <property type="entry name" value="Peptidase_M20"/>
</dbReference>
<dbReference type="Pfam" id="PF01546">
    <property type="entry name" value="Peptidase_M20"/>
    <property type="match status" value="1"/>
</dbReference>
<dbReference type="Pfam" id="PF07687">
    <property type="entry name" value="M20_dimer"/>
    <property type="match status" value="1"/>
</dbReference>
<dbReference type="EMBL" id="UINC01081858">
    <property type="protein sequence ID" value="SVC26106.1"/>
    <property type="molecule type" value="Genomic_DNA"/>
</dbReference>
<dbReference type="InterPro" id="IPR011650">
    <property type="entry name" value="Peptidase_M20_dimer"/>
</dbReference>
<dbReference type="PIRSF" id="PIRSF005962">
    <property type="entry name" value="Pept_M20D_amidohydro"/>
    <property type="match status" value="1"/>
</dbReference>
<protein>
    <recommendedName>
        <fullName evidence="3">Peptidase M20 dimerisation domain-containing protein</fullName>
    </recommendedName>
</protein>
<dbReference type="PANTHER" id="PTHR11014">
    <property type="entry name" value="PEPTIDASE M20 FAMILY MEMBER"/>
    <property type="match status" value="1"/>
</dbReference>